<dbReference type="InterPro" id="IPR009045">
    <property type="entry name" value="Zn_M74/Hedgehog-like"/>
</dbReference>
<protein>
    <submittedName>
        <fullName evidence="3">D-alanyl-D-alanine carboxypeptidase</fullName>
        <ecNumber evidence="3">3.4.16.4</ecNumber>
    </submittedName>
</protein>
<dbReference type="PATRIC" id="fig|1445510.3.peg.3084"/>
<keyword evidence="3" id="KW-0121">Carboxypeptidase</keyword>
<dbReference type="HOGENOM" id="CLU_068880_0_0_6"/>
<organism evidence="3 4">
    <name type="scientific">Gynuella sunshinyii YC6258</name>
    <dbReference type="NCBI Taxonomy" id="1445510"/>
    <lineage>
        <taxon>Bacteria</taxon>
        <taxon>Pseudomonadati</taxon>
        <taxon>Pseudomonadota</taxon>
        <taxon>Gammaproteobacteria</taxon>
        <taxon>Oceanospirillales</taxon>
        <taxon>Saccharospirillaceae</taxon>
        <taxon>Gynuella</taxon>
    </lineage>
</organism>
<dbReference type="AlphaFoldDB" id="A0A0C5VLI4"/>
<dbReference type="GO" id="GO:0006508">
    <property type="term" value="P:proteolysis"/>
    <property type="evidence" value="ECO:0007669"/>
    <property type="project" value="InterPro"/>
</dbReference>
<dbReference type="GO" id="GO:0009002">
    <property type="term" value="F:serine-type D-Ala-D-Ala carboxypeptidase activity"/>
    <property type="evidence" value="ECO:0007669"/>
    <property type="project" value="UniProtKB-EC"/>
</dbReference>
<dbReference type="Proteomes" id="UP000032266">
    <property type="component" value="Chromosome"/>
</dbReference>
<dbReference type="InterPro" id="IPR003709">
    <property type="entry name" value="VanY-like_core_dom"/>
</dbReference>
<keyword evidence="3" id="KW-0645">Protease</keyword>
<dbReference type="EMBL" id="CP007142">
    <property type="protein sequence ID" value="AJQ95156.1"/>
    <property type="molecule type" value="Genomic_DNA"/>
</dbReference>
<feature type="region of interest" description="Disordered" evidence="1">
    <location>
        <begin position="1"/>
        <end position="28"/>
    </location>
</feature>
<gene>
    <name evidence="3" type="ORF">YC6258_03120</name>
</gene>
<dbReference type="STRING" id="1445510.YC6258_03120"/>
<evidence type="ECO:0000256" key="1">
    <source>
        <dbReference type="SAM" id="MobiDB-lite"/>
    </source>
</evidence>
<dbReference type="KEGG" id="gsn:YC6258_03120"/>
<dbReference type="EC" id="3.4.16.4" evidence="3"/>
<feature type="domain" description="D-alanyl-D-alanine carboxypeptidase-like core" evidence="2">
    <location>
        <begin position="170"/>
        <end position="276"/>
    </location>
</feature>
<proteinExistence type="predicted"/>
<evidence type="ECO:0000313" key="3">
    <source>
        <dbReference type="EMBL" id="AJQ95156.1"/>
    </source>
</evidence>
<dbReference type="PANTHER" id="PTHR34385">
    <property type="entry name" value="D-ALANYL-D-ALANINE CARBOXYPEPTIDASE"/>
    <property type="match status" value="1"/>
</dbReference>
<dbReference type="Pfam" id="PF02557">
    <property type="entry name" value="VanY"/>
    <property type="match status" value="1"/>
</dbReference>
<accession>A0A0C5VLI4</accession>
<dbReference type="PANTHER" id="PTHR34385:SF1">
    <property type="entry name" value="PEPTIDOGLYCAN L-ALANYL-D-GLUTAMATE ENDOPEPTIDASE CWLK"/>
    <property type="match status" value="1"/>
</dbReference>
<keyword evidence="3" id="KW-0378">Hydrolase</keyword>
<sequence length="278" mass="31645">MVEAETPPLEETVSIPNVPTDSHVSETEIRGSDIIAEAEEEAKMRERVLHFNEDLDGDVWLDENQRKIFDSLHARIGRVQKTVGYGNFNILSFDEMLKIGERYVSVESFTKVEKNMLDELFFRNAQDLGFFGEKVTANQTASVKSDKVVKVPGSGHYLYKGDSEKLFNKLCTIVGDDLILTSGIRSVAKQYHLYTSKVVNANYNLSRASRSLAPPGYSYHAIGDFDVGQRNWGLKNFTSDFADSDVFRELISLGYIRIRYTIDNHFGVRFEPWHIRVV</sequence>
<reference evidence="3 4" key="1">
    <citation type="submission" date="2014-01" db="EMBL/GenBank/DDBJ databases">
        <title>Full genme sequencing of cellulolytic bacterium Gynuella sunshinyii YC6258T gen. nov., sp. nov.</title>
        <authorList>
            <person name="Khan H."/>
            <person name="Chung E.J."/>
            <person name="Chung Y.R."/>
        </authorList>
    </citation>
    <scope>NUCLEOTIDE SEQUENCE [LARGE SCALE GENOMIC DNA]</scope>
    <source>
        <strain evidence="3 4">YC6258</strain>
    </source>
</reference>
<keyword evidence="4" id="KW-1185">Reference proteome</keyword>
<dbReference type="SUPFAM" id="SSF55166">
    <property type="entry name" value="Hedgehog/DD-peptidase"/>
    <property type="match status" value="1"/>
</dbReference>
<dbReference type="InterPro" id="IPR052179">
    <property type="entry name" value="DD-CPase-like"/>
</dbReference>
<evidence type="ECO:0000313" key="4">
    <source>
        <dbReference type="Proteomes" id="UP000032266"/>
    </source>
</evidence>
<name>A0A0C5VLI4_9GAMM</name>
<dbReference type="CDD" id="cd14814">
    <property type="entry name" value="Peptidase_M15"/>
    <property type="match status" value="1"/>
</dbReference>
<evidence type="ECO:0000259" key="2">
    <source>
        <dbReference type="Pfam" id="PF02557"/>
    </source>
</evidence>
<dbReference type="Gene3D" id="3.30.1380.10">
    <property type="match status" value="1"/>
</dbReference>